<comment type="cofactor">
    <cofactor evidence="1">
        <name>FAD</name>
        <dbReference type="ChEBI" id="CHEBI:57692"/>
    </cofactor>
</comment>
<dbReference type="PANTHER" id="PTHR43884">
    <property type="entry name" value="ACYL-COA DEHYDROGENASE"/>
    <property type="match status" value="1"/>
</dbReference>
<feature type="domain" description="Acyl-CoA dehydrogenase/oxidase N-terminal" evidence="7">
    <location>
        <begin position="10"/>
        <end position="117"/>
    </location>
</feature>
<dbReference type="EMBL" id="FCOK02000018">
    <property type="protein sequence ID" value="SAL34560.1"/>
    <property type="molecule type" value="Genomic_DNA"/>
</dbReference>
<dbReference type="PANTHER" id="PTHR43884:SF20">
    <property type="entry name" value="ACYL-COA DEHYDROGENASE FADE28"/>
    <property type="match status" value="1"/>
</dbReference>
<dbReference type="InterPro" id="IPR037069">
    <property type="entry name" value="AcylCoA_DH/ox_N_sf"/>
</dbReference>
<proteinExistence type="inferred from homology"/>
<dbReference type="Pfam" id="PF02771">
    <property type="entry name" value="Acyl-CoA_dh_N"/>
    <property type="match status" value="1"/>
</dbReference>
<gene>
    <name evidence="8" type="ORF">AWB69_03175</name>
</gene>
<evidence type="ECO:0000256" key="4">
    <source>
        <dbReference type="ARBA" id="ARBA00022827"/>
    </source>
</evidence>
<name>A0A158GSZ7_9BURK</name>
<accession>A0A158GSZ7</accession>
<keyword evidence="3" id="KW-0285">Flavoprotein</keyword>
<dbReference type="GO" id="GO:0050660">
    <property type="term" value="F:flavin adenine dinucleotide binding"/>
    <property type="evidence" value="ECO:0007669"/>
    <property type="project" value="InterPro"/>
</dbReference>
<dbReference type="InterPro" id="IPR009075">
    <property type="entry name" value="AcylCo_DH/oxidase_C"/>
</dbReference>
<dbReference type="InterPro" id="IPR009100">
    <property type="entry name" value="AcylCoA_DH/oxidase_NM_dom_sf"/>
</dbReference>
<evidence type="ECO:0000256" key="5">
    <source>
        <dbReference type="ARBA" id="ARBA00023002"/>
    </source>
</evidence>
<dbReference type="Pfam" id="PF00441">
    <property type="entry name" value="Acyl-CoA_dh_1"/>
    <property type="match status" value="1"/>
</dbReference>
<dbReference type="Gene3D" id="1.10.540.10">
    <property type="entry name" value="Acyl-CoA dehydrogenase/oxidase, N-terminal domain"/>
    <property type="match status" value="1"/>
</dbReference>
<dbReference type="RefSeq" id="WP_062086120.1">
    <property type="nucleotide sequence ID" value="NZ_FCOK02000018.1"/>
</dbReference>
<reference evidence="8 9" key="1">
    <citation type="submission" date="2016-01" db="EMBL/GenBank/DDBJ databases">
        <authorList>
            <person name="Oliw E.H."/>
        </authorList>
    </citation>
    <scope>NUCLEOTIDE SEQUENCE [LARGE SCALE GENOMIC DNA]</scope>
    <source>
        <strain evidence="8">LMG 27134</strain>
    </source>
</reference>
<organism evidence="8 9">
    <name type="scientific">Caballeronia udeis</name>
    <dbReference type="NCBI Taxonomy" id="1232866"/>
    <lineage>
        <taxon>Bacteria</taxon>
        <taxon>Pseudomonadati</taxon>
        <taxon>Pseudomonadota</taxon>
        <taxon>Betaproteobacteria</taxon>
        <taxon>Burkholderiales</taxon>
        <taxon>Burkholderiaceae</taxon>
        <taxon>Caballeronia</taxon>
    </lineage>
</organism>
<keyword evidence="4" id="KW-0274">FAD</keyword>
<evidence type="ECO:0000259" key="7">
    <source>
        <dbReference type="Pfam" id="PF02771"/>
    </source>
</evidence>
<dbReference type="GO" id="GO:0003995">
    <property type="term" value="F:acyl-CoA dehydrogenase activity"/>
    <property type="evidence" value="ECO:0007669"/>
    <property type="project" value="TreeGrafter"/>
</dbReference>
<protein>
    <submittedName>
        <fullName evidence="8">Acyl-CoA dehydrogenase</fullName>
    </submittedName>
</protein>
<sequence length="376" mass="40218">MNFDFSEEALAVGDEAKRILARHDSLGGARRVLDGQSLYDESLWRLVVELGWPAASIPEDCGGSGLSDEVICMLAYELGRANAAIPFSSSTYFATGAILAYGSPEQKQRLLPLLATGGAIGTFSLAEGFDATPTGPFASEVVAGLLSGAKWPVPDGACADFVVVAARDGMVKDTTGLYIVQLDLPEVERECLTTLDPTRNYARIRFKNAHAERLGSTAIERRDLHNLLARASVPLAFEMLGGAQACLDAAVEFAKLRYAFGRPIGSFQAIKHKLADMYIAVELARANAYFAAWALTGDSTKMPLAAAIAQVSASSAFDLCARENIQTHGGFGVTWEAGCHLYLRRSKALSALAGASSYWKEEIVSELVKQPDLITG</sequence>
<comment type="similarity">
    <text evidence="2">Belongs to the acyl-CoA dehydrogenase family.</text>
</comment>
<feature type="domain" description="Acyl-CoA dehydrogenase/oxidase C-terminal" evidence="6">
    <location>
        <begin position="233"/>
        <end position="361"/>
    </location>
</feature>
<evidence type="ECO:0000313" key="8">
    <source>
        <dbReference type="EMBL" id="SAL34560.1"/>
    </source>
</evidence>
<dbReference type="SUPFAM" id="SSF47203">
    <property type="entry name" value="Acyl-CoA dehydrogenase C-terminal domain-like"/>
    <property type="match status" value="1"/>
</dbReference>
<evidence type="ECO:0000256" key="3">
    <source>
        <dbReference type="ARBA" id="ARBA00022630"/>
    </source>
</evidence>
<dbReference type="SUPFAM" id="SSF56645">
    <property type="entry name" value="Acyl-CoA dehydrogenase NM domain-like"/>
    <property type="match status" value="1"/>
</dbReference>
<dbReference type="InterPro" id="IPR013786">
    <property type="entry name" value="AcylCoA_DH/ox_N"/>
</dbReference>
<dbReference type="CDD" id="cd00567">
    <property type="entry name" value="ACAD"/>
    <property type="match status" value="1"/>
</dbReference>
<evidence type="ECO:0000256" key="2">
    <source>
        <dbReference type="ARBA" id="ARBA00009347"/>
    </source>
</evidence>
<dbReference type="InterPro" id="IPR036250">
    <property type="entry name" value="AcylCo_DH-like_C"/>
</dbReference>
<dbReference type="OrthoDB" id="8523432at2"/>
<evidence type="ECO:0000313" key="9">
    <source>
        <dbReference type="Proteomes" id="UP000054683"/>
    </source>
</evidence>
<evidence type="ECO:0000256" key="1">
    <source>
        <dbReference type="ARBA" id="ARBA00001974"/>
    </source>
</evidence>
<dbReference type="Gene3D" id="1.20.140.10">
    <property type="entry name" value="Butyryl-CoA Dehydrogenase, subunit A, domain 3"/>
    <property type="match status" value="1"/>
</dbReference>
<evidence type="ECO:0000259" key="6">
    <source>
        <dbReference type="Pfam" id="PF00441"/>
    </source>
</evidence>
<dbReference type="AlphaFoldDB" id="A0A158GSZ7"/>
<dbReference type="Proteomes" id="UP000054683">
    <property type="component" value="Unassembled WGS sequence"/>
</dbReference>
<keyword evidence="5" id="KW-0560">Oxidoreductase</keyword>